<name>A0A2T5YQF9_9BACT</name>
<dbReference type="SUPFAM" id="SSF160574">
    <property type="entry name" value="BT0923-like"/>
    <property type="match status" value="1"/>
</dbReference>
<accession>A0A2T5YQF9</accession>
<evidence type="ECO:0000256" key="1">
    <source>
        <dbReference type="SAM" id="SignalP"/>
    </source>
</evidence>
<evidence type="ECO:0000259" key="2">
    <source>
        <dbReference type="Pfam" id="PF11396"/>
    </source>
</evidence>
<keyword evidence="4" id="KW-1185">Reference proteome</keyword>
<dbReference type="Gene3D" id="3.10.450.360">
    <property type="match status" value="1"/>
</dbReference>
<comment type="caution">
    <text evidence="3">The sequence shown here is derived from an EMBL/GenBank/DDBJ whole genome shotgun (WGS) entry which is preliminary data.</text>
</comment>
<reference evidence="3 4" key="1">
    <citation type="submission" date="2018-04" db="EMBL/GenBank/DDBJ databases">
        <title>Genomic Encyclopedia of Archaeal and Bacterial Type Strains, Phase II (KMG-II): from individual species to whole genera.</title>
        <authorList>
            <person name="Goeker M."/>
        </authorList>
    </citation>
    <scope>NUCLEOTIDE SEQUENCE [LARGE SCALE GENOMIC DNA]</scope>
    <source>
        <strain evidence="3 4">DSM 100162</strain>
    </source>
</reference>
<feature type="signal peptide" evidence="1">
    <location>
        <begin position="1"/>
        <end position="20"/>
    </location>
</feature>
<feature type="domain" description="Putative beta-lactamase-inhibitor-like PepSY-like" evidence="2">
    <location>
        <begin position="64"/>
        <end position="136"/>
    </location>
</feature>
<dbReference type="OrthoDB" id="1121502at2"/>
<proteinExistence type="predicted"/>
<feature type="chain" id="PRO_5015766732" evidence="1">
    <location>
        <begin position="21"/>
        <end position="149"/>
    </location>
</feature>
<sequence length="149" mass="16804">MKKVVLLLALGFGISTVTLAQDNVPQQVKSKFESSYAQATDVEWKQKDDGYWVKFEMNNTEHYVAYDANGNVKKHGQEIPVSELPQAVRDAINKQYPNREIEEAGTVEKDGKTMYKAKLDGEPEDLKVIFNADGSVVKEKDKGDKKHKN</sequence>
<organism evidence="3 4">
    <name type="scientific">Pontibacter mucosus</name>
    <dbReference type="NCBI Taxonomy" id="1649266"/>
    <lineage>
        <taxon>Bacteria</taxon>
        <taxon>Pseudomonadati</taxon>
        <taxon>Bacteroidota</taxon>
        <taxon>Cytophagia</taxon>
        <taxon>Cytophagales</taxon>
        <taxon>Hymenobacteraceae</taxon>
        <taxon>Pontibacter</taxon>
    </lineage>
</organism>
<dbReference type="EMBL" id="QBKI01000002">
    <property type="protein sequence ID" value="PTX21534.1"/>
    <property type="molecule type" value="Genomic_DNA"/>
</dbReference>
<dbReference type="InterPro" id="IPR021533">
    <property type="entry name" value="PepSY-like"/>
</dbReference>
<gene>
    <name evidence="3" type="ORF">C8N40_102510</name>
</gene>
<protein>
    <submittedName>
        <fullName evidence="3">Putative PepSY-like beta-lactamase-inhibitor</fullName>
    </submittedName>
</protein>
<dbReference type="Pfam" id="PF11396">
    <property type="entry name" value="PepSY_like"/>
    <property type="match status" value="1"/>
</dbReference>
<evidence type="ECO:0000313" key="3">
    <source>
        <dbReference type="EMBL" id="PTX21534.1"/>
    </source>
</evidence>
<dbReference type="AlphaFoldDB" id="A0A2T5YQF9"/>
<dbReference type="Proteomes" id="UP000244225">
    <property type="component" value="Unassembled WGS sequence"/>
</dbReference>
<dbReference type="RefSeq" id="WP_108210901.1">
    <property type="nucleotide sequence ID" value="NZ_QBKI01000002.1"/>
</dbReference>
<keyword evidence="1" id="KW-0732">Signal</keyword>
<evidence type="ECO:0000313" key="4">
    <source>
        <dbReference type="Proteomes" id="UP000244225"/>
    </source>
</evidence>